<protein>
    <submittedName>
        <fullName evidence="1">Uncharacterized protein</fullName>
    </submittedName>
</protein>
<evidence type="ECO:0000313" key="1">
    <source>
        <dbReference type="EMBL" id="GAF89823.1"/>
    </source>
</evidence>
<reference evidence="1" key="1">
    <citation type="journal article" date="2014" name="Front. Microbiol.">
        <title>High frequency of phylogenetically diverse reductive dehalogenase-homologous genes in deep subseafloor sedimentary metagenomes.</title>
        <authorList>
            <person name="Kawai M."/>
            <person name="Futagami T."/>
            <person name="Toyoda A."/>
            <person name="Takaki Y."/>
            <person name="Nishi S."/>
            <person name="Hori S."/>
            <person name="Arai W."/>
            <person name="Tsubouchi T."/>
            <person name="Morono Y."/>
            <person name="Uchiyama I."/>
            <person name="Ito T."/>
            <person name="Fujiyama A."/>
            <person name="Inagaki F."/>
            <person name="Takami H."/>
        </authorList>
    </citation>
    <scope>NUCLEOTIDE SEQUENCE</scope>
    <source>
        <strain evidence="1">Expedition CK06-06</strain>
    </source>
</reference>
<name>X0T8J1_9ZZZZ</name>
<sequence>MRVKPVRVFIVDHLESDQKRTMSSFGTCDVCGSPTRENKPYCPAHISNIPYVAKLLIEVERREGAVASVVEHGWKAVNIN</sequence>
<organism evidence="1">
    <name type="scientific">marine sediment metagenome</name>
    <dbReference type="NCBI Taxonomy" id="412755"/>
    <lineage>
        <taxon>unclassified sequences</taxon>
        <taxon>metagenomes</taxon>
        <taxon>ecological metagenomes</taxon>
    </lineage>
</organism>
<dbReference type="EMBL" id="BARS01010106">
    <property type="protein sequence ID" value="GAF89823.1"/>
    <property type="molecule type" value="Genomic_DNA"/>
</dbReference>
<gene>
    <name evidence="1" type="ORF">S01H1_18836</name>
</gene>
<dbReference type="AlphaFoldDB" id="X0T8J1"/>
<accession>X0T8J1</accession>
<comment type="caution">
    <text evidence="1">The sequence shown here is derived from an EMBL/GenBank/DDBJ whole genome shotgun (WGS) entry which is preliminary data.</text>
</comment>
<proteinExistence type="predicted"/>
<feature type="non-terminal residue" evidence="1">
    <location>
        <position position="80"/>
    </location>
</feature>